<reference evidence="3" key="1">
    <citation type="journal article" date="2019" name="Int. J. Syst. Evol. Microbiol.">
        <title>The Global Catalogue of Microorganisms (GCM) 10K type strain sequencing project: providing services to taxonomists for standard genome sequencing and annotation.</title>
        <authorList>
            <consortium name="The Broad Institute Genomics Platform"/>
            <consortium name="The Broad Institute Genome Sequencing Center for Infectious Disease"/>
            <person name="Wu L."/>
            <person name="Ma J."/>
        </authorList>
    </citation>
    <scope>NUCLEOTIDE SEQUENCE [LARGE SCALE GENOMIC DNA]</scope>
    <source>
        <strain evidence="3">CGMCC 4.7132</strain>
    </source>
</reference>
<evidence type="ECO:0000313" key="2">
    <source>
        <dbReference type="EMBL" id="MFC4535671.1"/>
    </source>
</evidence>
<dbReference type="EMBL" id="JBHSFP010000034">
    <property type="protein sequence ID" value="MFC4535671.1"/>
    <property type="molecule type" value="Genomic_DNA"/>
</dbReference>
<keyword evidence="3" id="KW-1185">Reference proteome</keyword>
<evidence type="ECO:0008006" key="4">
    <source>
        <dbReference type="Google" id="ProtNLM"/>
    </source>
</evidence>
<name>A0ABV9CR57_9ACTN</name>
<comment type="caution">
    <text evidence="2">The sequence shown here is derived from an EMBL/GenBank/DDBJ whole genome shotgun (WGS) entry which is preliminary data.</text>
</comment>
<dbReference type="Proteomes" id="UP001596004">
    <property type="component" value="Unassembled WGS sequence"/>
</dbReference>
<evidence type="ECO:0000256" key="1">
    <source>
        <dbReference type="SAM" id="MobiDB-lite"/>
    </source>
</evidence>
<proteinExistence type="predicted"/>
<organism evidence="2 3">
    <name type="scientific">Sphaerisporangium dianthi</name>
    <dbReference type="NCBI Taxonomy" id="1436120"/>
    <lineage>
        <taxon>Bacteria</taxon>
        <taxon>Bacillati</taxon>
        <taxon>Actinomycetota</taxon>
        <taxon>Actinomycetes</taxon>
        <taxon>Streptosporangiales</taxon>
        <taxon>Streptosporangiaceae</taxon>
        <taxon>Sphaerisporangium</taxon>
    </lineage>
</organism>
<accession>A0ABV9CR57</accession>
<sequence length="97" mass="11157">MTRPTHPWTPVGIDGIAEQLGVSENTVVTWRRRSAKEWVTVTKFPEPAGKISGRDWWWLADILDWARETGRLKDGDRLTPISQTERTETEQNEQEGP</sequence>
<gene>
    <name evidence="2" type="ORF">ACFO60_33325</name>
</gene>
<evidence type="ECO:0000313" key="3">
    <source>
        <dbReference type="Proteomes" id="UP001596004"/>
    </source>
</evidence>
<feature type="region of interest" description="Disordered" evidence="1">
    <location>
        <begin position="73"/>
        <end position="97"/>
    </location>
</feature>
<dbReference type="RefSeq" id="WP_380848686.1">
    <property type="nucleotide sequence ID" value="NZ_JBHSFP010000034.1"/>
</dbReference>
<protein>
    <recommendedName>
        <fullName evidence="4">DNA-binding protein</fullName>
    </recommendedName>
</protein>